<organism evidence="1 2">
    <name type="scientific">Dactylonectria macrodidyma</name>
    <dbReference type="NCBI Taxonomy" id="307937"/>
    <lineage>
        <taxon>Eukaryota</taxon>
        <taxon>Fungi</taxon>
        <taxon>Dikarya</taxon>
        <taxon>Ascomycota</taxon>
        <taxon>Pezizomycotina</taxon>
        <taxon>Sordariomycetes</taxon>
        <taxon>Hypocreomycetidae</taxon>
        <taxon>Hypocreales</taxon>
        <taxon>Nectriaceae</taxon>
        <taxon>Dactylonectria</taxon>
    </lineage>
</organism>
<dbReference type="Proteomes" id="UP000738349">
    <property type="component" value="Unassembled WGS sequence"/>
</dbReference>
<feature type="non-terminal residue" evidence="1">
    <location>
        <position position="303"/>
    </location>
</feature>
<evidence type="ECO:0000313" key="1">
    <source>
        <dbReference type="EMBL" id="KAH7124400.1"/>
    </source>
</evidence>
<comment type="caution">
    <text evidence="1">The sequence shown here is derived from an EMBL/GenBank/DDBJ whole genome shotgun (WGS) entry which is preliminary data.</text>
</comment>
<name>A0A9P9IMC9_9HYPO</name>
<gene>
    <name evidence="1" type="ORF">EDB81DRAFT_912782</name>
</gene>
<dbReference type="OrthoDB" id="5429716at2759"/>
<reference evidence="1" key="1">
    <citation type="journal article" date="2021" name="Nat. Commun.">
        <title>Genetic determinants of endophytism in the Arabidopsis root mycobiome.</title>
        <authorList>
            <person name="Mesny F."/>
            <person name="Miyauchi S."/>
            <person name="Thiergart T."/>
            <person name="Pickel B."/>
            <person name="Atanasova L."/>
            <person name="Karlsson M."/>
            <person name="Huettel B."/>
            <person name="Barry K.W."/>
            <person name="Haridas S."/>
            <person name="Chen C."/>
            <person name="Bauer D."/>
            <person name="Andreopoulos W."/>
            <person name="Pangilinan J."/>
            <person name="LaButti K."/>
            <person name="Riley R."/>
            <person name="Lipzen A."/>
            <person name="Clum A."/>
            <person name="Drula E."/>
            <person name="Henrissat B."/>
            <person name="Kohler A."/>
            <person name="Grigoriev I.V."/>
            <person name="Martin F.M."/>
            <person name="Hacquard S."/>
        </authorList>
    </citation>
    <scope>NUCLEOTIDE SEQUENCE</scope>
    <source>
        <strain evidence="1">MPI-CAGE-AT-0147</strain>
    </source>
</reference>
<keyword evidence="2" id="KW-1185">Reference proteome</keyword>
<sequence length="303" mass="32249">MPSTTAYFGELVTNLGPLTTTFTAPALCITATDHYYYGKNNSLGIIYGQPTCGFKDYGDCIPSGSAYDSLVANRLKSATQPFLYYYSPGIVCPSGWTTAGTLAHASVTGPLTRSGVFTQNPYPTSLDELPFVALPEAKVWSEVLGQSETLAFCCPSGYSGYINGVCWSSVGPRDELGYSSICRIYYPKEALVTVETLDGSTWTPPMISLTPVTNDWTTETGVLVTNTADSFCESDLRIHTMIPAVPLVFQATDIAAAETSDGGDSADDDDDSAAPRTLARPASLQLLTVLVSMLAGAGLLTLW</sequence>
<protein>
    <submittedName>
        <fullName evidence="1">Uncharacterized protein</fullName>
    </submittedName>
</protein>
<dbReference type="EMBL" id="JAGMUV010000022">
    <property type="protein sequence ID" value="KAH7124400.1"/>
    <property type="molecule type" value="Genomic_DNA"/>
</dbReference>
<evidence type="ECO:0000313" key="2">
    <source>
        <dbReference type="Proteomes" id="UP000738349"/>
    </source>
</evidence>
<proteinExistence type="predicted"/>
<accession>A0A9P9IMC9</accession>
<dbReference type="AlphaFoldDB" id="A0A9P9IMC9"/>